<keyword evidence="2" id="KW-0808">Transferase</keyword>
<dbReference type="Pfam" id="PF13692">
    <property type="entry name" value="Glyco_trans_1_4"/>
    <property type="match status" value="1"/>
</dbReference>
<protein>
    <submittedName>
        <fullName evidence="2">N, N'-diacetylbacillosaminyl-diphospho-undecaprenol alpha-1,3-N-acetylgalactosaminyltransferase</fullName>
        <ecNumber evidence="2">2.4.1.290</ecNumber>
    </submittedName>
</protein>
<keyword evidence="3" id="KW-1185">Reference proteome</keyword>
<dbReference type="EC" id="2.4.1.290" evidence="2"/>
<dbReference type="Pfam" id="PF13579">
    <property type="entry name" value="Glyco_trans_4_4"/>
    <property type="match status" value="1"/>
</dbReference>
<dbReference type="Gene3D" id="3.40.50.2000">
    <property type="entry name" value="Glycogen Phosphorylase B"/>
    <property type="match status" value="2"/>
</dbReference>
<accession>A0A3B0MAD0</accession>
<dbReference type="PANTHER" id="PTHR12526:SF638">
    <property type="entry name" value="SPORE COAT PROTEIN SA"/>
    <property type="match status" value="1"/>
</dbReference>
<dbReference type="SUPFAM" id="SSF53756">
    <property type="entry name" value="UDP-Glycosyltransferase/glycogen phosphorylase"/>
    <property type="match status" value="1"/>
</dbReference>
<proteinExistence type="predicted"/>
<dbReference type="InterPro" id="IPR028098">
    <property type="entry name" value="Glyco_trans_4-like_N"/>
</dbReference>
<dbReference type="Proteomes" id="UP000272908">
    <property type="component" value="Unassembled WGS sequence"/>
</dbReference>
<sequence length="377" mass="40763">MTRPLHIVVTVNAAWNLVNFRTGLLRALIADGHRVTVLAPHDDSVARLQALGCAFVDLPMNRKGLSPLANLHIWRRLGAAMDRLRPDVVLSFTIKNNLFGALAARRRRIPFIPNVTGLGTAFLSGGGLQRVAQMIYRHAFRGLPVVFFQNRDDLELFAGMGLVRPGQARVLPGSGIDLTRFAPAPMPENPPDAPVFLMIARLLRDKGVVEFADAAAVVRRQFPHAQFRIVGPFGTENRSALPPAQIMRWQDAGHIVHLGAMPDVRPAIAEADCVVLPSYREGMPRVLLEAAAMARPVITTDVPGCRDALDAGKTGLLCQPRDSASLARACADFITLTPEARAAMGQAGRARAERLFGEAHVIAAYRQALADATGQAG</sequence>
<dbReference type="GO" id="GO:0102335">
    <property type="term" value="F:N,N'-diacetylbacillosaminyl-diphospho-undecaprenol alpha-1,3-N-acetylgalactosaminyltransferase activity"/>
    <property type="evidence" value="ECO:0007669"/>
    <property type="project" value="UniProtKB-EC"/>
</dbReference>
<dbReference type="RefSeq" id="WP_121095365.1">
    <property type="nucleotide sequence ID" value="NZ_UIHC01000019.1"/>
</dbReference>
<dbReference type="CDD" id="cd03808">
    <property type="entry name" value="GT4_CapM-like"/>
    <property type="match status" value="1"/>
</dbReference>
<evidence type="ECO:0000259" key="1">
    <source>
        <dbReference type="Pfam" id="PF13579"/>
    </source>
</evidence>
<dbReference type="EMBL" id="UIHC01000019">
    <property type="protein sequence ID" value="SUZ32350.1"/>
    <property type="molecule type" value="Genomic_DNA"/>
</dbReference>
<evidence type="ECO:0000313" key="3">
    <source>
        <dbReference type="Proteomes" id="UP000272908"/>
    </source>
</evidence>
<organism evidence="2 3">
    <name type="scientific">Roseinatronobacter ekhonensis</name>
    <dbReference type="NCBI Taxonomy" id="254356"/>
    <lineage>
        <taxon>Bacteria</taxon>
        <taxon>Pseudomonadati</taxon>
        <taxon>Pseudomonadota</taxon>
        <taxon>Alphaproteobacteria</taxon>
        <taxon>Rhodobacterales</taxon>
        <taxon>Paracoccaceae</taxon>
        <taxon>Roseinatronobacter</taxon>
    </lineage>
</organism>
<keyword evidence="2" id="KW-0328">Glycosyltransferase</keyword>
<dbReference type="AlphaFoldDB" id="A0A3B0MAD0"/>
<dbReference type="OrthoDB" id="9790710at2"/>
<reference evidence="3" key="1">
    <citation type="submission" date="2018-08" db="EMBL/GenBank/DDBJ databases">
        <authorList>
            <person name="Rodrigo-Torres L."/>
            <person name="Arahal R. D."/>
            <person name="Lucena T."/>
        </authorList>
    </citation>
    <scope>NUCLEOTIDE SEQUENCE [LARGE SCALE GENOMIC DNA]</scope>
    <source>
        <strain evidence="3">CECT 7235</strain>
    </source>
</reference>
<dbReference type="PANTHER" id="PTHR12526">
    <property type="entry name" value="GLYCOSYLTRANSFERASE"/>
    <property type="match status" value="1"/>
</dbReference>
<feature type="domain" description="Glycosyltransferase subfamily 4-like N-terminal" evidence="1">
    <location>
        <begin position="23"/>
        <end position="172"/>
    </location>
</feature>
<gene>
    <name evidence="2" type="primary">pglA</name>
    <name evidence="2" type="ORF">ROE7235_02106</name>
</gene>
<evidence type="ECO:0000313" key="2">
    <source>
        <dbReference type="EMBL" id="SUZ32350.1"/>
    </source>
</evidence>
<name>A0A3B0MAD0_9RHOB</name>